<evidence type="ECO:0000313" key="9">
    <source>
        <dbReference type="Proteomes" id="UP000257323"/>
    </source>
</evidence>
<accession>A0A3E2BQU7</accession>
<comment type="similarity">
    <text evidence="2">Belongs to the complex I 20 kDa subunit family.</text>
</comment>
<keyword evidence="5" id="KW-0408">Iron</keyword>
<dbReference type="AlphaFoldDB" id="A0A3E2BQU7"/>
<gene>
    <name evidence="8" type="ORF">OP8BY_0959</name>
</gene>
<keyword evidence="4" id="KW-0479">Metal-binding</keyword>
<dbReference type="Proteomes" id="UP000257323">
    <property type="component" value="Unassembled WGS sequence"/>
</dbReference>
<dbReference type="PANTHER" id="PTHR42989">
    <property type="entry name" value="HYDROGENASE-4 COMPONENT I"/>
    <property type="match status" value="1"/>
</dbReference>
<dbReference type="GO" id="GO:0046872">
    <property type="term" value="F:metal ion binding"/>
    <property type="evidence" value="ECO:0007669"/>
    <property type="project" value="UniProtKB-KW"/>
</dbReference>
<dbReference type="GO" id="GO:0051539">
    <property type="term" value="F:4 iron, 4 sulfur cluster binding"/>
    <property type="evidence" value="ECO:0007669"/>
    <property type="project" value="UniProtKB-KW"/>
</dbReference>
<evidence type="ECO:0000256" key="4">
    <source>
        <dbReference type="ARBA" id="ARBA00022723"/>
    </source>
</evidence>
<proteinExistence type="inferred from homology"/>
<name>A0A3E2BQU7_9BACT</name>
<evidence type="ECO:0000256" key="1">
    <source>
        <dbReference type="ARBA" id="ARBA00001966"/>
    </source>
</evidence>
<keyword evidence="3" id="KW-0004">4Fe-4S</keyword>
<dbReference type="Gene3D" id="3.40.50.12280">
    <property type="match status" value="1"/>
</dbReference>
<evidence type="ECO:0000256" key="2">
    <source>
        <dbReference type="ARBA" id="ARBA00009173"/>
    </source>
</evidence>
<evidence type="ECO:0000256" key="6">
    <source>
        <dbReference type="ARBA" id="ARBA00023014"/>
    </source>
</evidence>
<organism evidence="8 9">
    <name type="scientific">Candidatus Saccharicenans subterraneus</name>
    <dbReference type="NCBI Taxonomy" id="2508984"/>
    <lineage>
        <taxon>Bacteria</taxon>
        <taxon>Candidatus Aminicenantota</taxon>
        <taxon>Candidatus Aminicenantia</taxon>
        <taxon>Candidatus Aminicenantales</taxon>
        <taxon>Candidatus Saccharicenantaceae</taxon>
        <taxon>Candidatus Saccharicenans</taxon>
    </lineage>
</organism>
<evidence type="ECO:0000259" key="7">
    <source>
        <dbReference type="Pfam" id="PF01058"/>
    </source>
</evidence>
<dbReference type="Pfam" id="PF01058">
    <property type="entry name" value="Oxidored_q6"/>
    <property type="match status" value="1"/>
</dbReference>
<comment type="cofactor">
    <cofactor evidence="1">
        <name>[4Fe-4S] cluster</name>
        <dbReference type="ChEBI" id="CHEBI:49883"/>
    </cofactor>
</comment>
<keyword evidence="6" id="KW-0411">Iron-sulfur</keyword>
<evidence type="ECO:0000256" key="3">
    <source>
        <dbReference type="ARBA" id="ARBA00022485"/>
    </source>
</evidence>
<protein>
    <submittedName>
        <fullName evidence="8">Ni,Fe-hydrogenase, small subunit</fullName>
    </submittedName>
</protein>
<comment type="caution">
    <text evidence="8">The sequence shown here is derived from an EMBL/GenBank/DDBJ whole genome shotgun (WGS) entry which is preliminary data.</text>
</comment>
<feature type="domain" description="NADH:ubiquinone oxidoreductase-like 20kDa subunit" evidence="7">
    <location>
        <begin position="26"/>
        <end position="135"/>
    </location>
</feature>
<evidence type="ECO:0000313" key="8">
    <source>
        <dbReference type="EMBL" id="RFT17017.1"/>
    </source>
</evidence>
<dbReference type="InterPro" id="IPR006137">
    <property type="entry name" value="NADH_UbQ_OxRdtase-like_20kDa"/>
</dbReference>
<dbReference type="SUPFAM" id="SSF56770">
    <property type="entry name" value="HydA/Nqo6-like"/>
    <property type="match status" value="1"/>
</dbReference>
<dbReference type="InterPro" id="IPR052375">
    <property type="entry name" value="Complex_I_20kDa-like"/>
</dbReference>
<sequence length="188" mass="20813">MTIFKKLAGRAFRRSVWVYHCNSGACNGCDIEILNILTPYYDVERFGIRLVGSPRQADAILLSGAVTRPTLPLVKKAYQAVPAPKLVFAVGSCAIGGGCWYDTYNVTGGGEKAIPVHYFIPGCPPRPEAIIYGVALALGLVDKKVAPVELKQMEFPVDMYRRARLFEVNNVIYKLLGEEDDRLEFGRK</sequence>
<dbReference type="PANTHER" id="PTHR42989:SF1">
    <property type="entry name" value="FORMATE HYDROGENLYASE SUBUNIT 7-RELATED"/>
    <property type="match status" value="1"/>
</dbReference>
<reference evidence="8 9" key="1">
    <citation type="submission" date="2018-08" db="EMBL/GenBank/DDBJ databases">
        <title>Genome analysis of the thermophilic bacterium of the candidate phylum Aminicenantes from deep subsurface aquifer revealed its physiology and ecological role.</title>
        <authorList>
            <person name="Kadnikov V.V."/>
            <person name="Mardanov A.V."/>
            <person name="Beletsky A.V."/>
            <person name="Karnachuk O.V."/>
            <person name="Ravin N.V."/>
        </authorList>
    </citation>
    <scope>NUCLEOTIDE SEQUENCE [LARGE SCALE GENOMIC DNA]</scope>
    <source>
        <strain evidence="8">BY38</strain>
    </source>
</reference>
<dbReference type="EMBL" id="QUAH01000001">
    <property type="protein sequence ID" value="RFT17017.1"/>
    <property type="molecule type" value="Genomic_DNA"/>
</dbReference>
<dbReference type="NCBIfam" id="NF005012">
    <property type="entry name" value="PRK06411.1"/>
    <property type="match status" value="1"/>
</dbReference>
<evidence type="ECO:0000256" key="5">
    <source>
        <dbReference type="ARBA" id="ARBA00023004"/>
    </source>
</evidence>